<dbReference type="InterPro" id="IPR014784">
    <property type="entry name" value="Cu2_ascorb_mOase-like_C"/>
</dbReference>
<dbReference type="Pfam" id="PF03712">
    <property type="entry name" value="Cu2_monoox_C"/>
    <property type="match status" value="1"/>
</dbReference>
<dbReference type="SUPFAM" id="SSF49344">
    <property type="entry name" value="CBD9-like"/>
    <property type="match status" value="1"/>
</dbReference>
<dbReference type="PANTHER" id="PTHR10157:SF23">
    <property type="entry name" value="MOXD1 HOMOLOG 1"/>
    <property type="match status" value="1"/>
</dbReference>
<dbReference type="InterPro" id="IPR000945">
    <property type="entry name" value="DBH-like"/>
</dbReference>
<evidence type="ECO:0000313" key="15">
    <source>
        <dbReference type="Proteomes" id="UP001497623"/>
    </source>
</evidence>
<evidence type="ECO:0000256" key="7">
    <source>
        <dbReference type="ARBA" id="ARBA00023008"/>
    </source>
</evidence>
<comment type="subcellular location">
    <subcellularLocation>
        <location evidence="2">Membrane</location>
    </subcellularLocation>
</comment>
<dbReference type="Gene3D" id="2.60.40.1210">
    <property type="entry name" value="Cellobiose dehydrogenase, cytochrome domain"/>
    <property type="match status" value="1"/>
</dbReference>
<dbReference type="GO" id="GO:0042420">
    <property type="term" value="P:dopamine catabolic process"/>
    <property type="evidence" value="ECO:0007669"/>
    <property type="project" value="TreeGrafter"/>
</dbReference>
<dbReference type="GO" id="GO:0005507">
    <property type="term" value="F:copper ion binding"/>
    <property type="evidence" value="ECO:0007669"/>
    <property type="project" value="InterPro"/>
</dbReference>
<dbReference type="EMBL" id="CAXKWB010005781">
    <property type="protein sequence ID" value="CAL4079802.1"/>
    <property type="molecule type" value="Genomic_DNA"/>
</dbReference>
<keyword evidence="10" id="KW-1015">Disulfide bond</keyword>
<evidence type="ECO:0000256" key="3">
    <source>
        <dbReference type="ARBA" id="ARBA00010676"/>
    </source>
</evidence>
<accession>A0AAV2QGQ7</accession>
<dbReference type="GO" id="GO:0030667">
    <property type="term" value="C:secretory granule membrane"/>
    <property type="evidence" value="ECO:0007669"/>
    <property type="project" value="TreeGrafter"/>
</dbReference>
<comment type="similarity">
    <text evidence="3">Belongs to the copper type II ascorbate-dependent monooxygenase family.</text>
</comment>
<keyword evidence="5 12" id="KW-0732">Signal</keyword>
<dbReference type="InterPro" id="IPR028460">
    <property type="entry name" value="Tbh/DBH"/>
</dbReference>
<dbReference type="GO" id="GO:0004500">
    <property type="term" value="F:dopamine beta-monooxygenase activity"/>
    <property type="evidence" value="ECO:0007669"/>
    <property type="project" value="InterPro"/>
</dbReference>
<keyword evidence="9" id="KW-0472">Membrane</keyword>
<dbReference type="FunFam" id="2.60.40.1210:FF:000001">
    <property type="entry name" value="Monooxygenase, DBH-like 1, like"/>
    <property type="match status" value="1"/>
</dbReference>
<dbReference type="FunFam" id="2.60.120.230:FF:000001">
    <property type="entry name" value="Monooxygenase, DBH-like 1"/>
    <property type="match status" value="1"/>
</dbReference>
<dbReference type="Pfam" id="PF03351">
    <property type="entry name" value="DOMON"/>
    <property type="match status" value="1"/>
</dbReference>
<dbReference type="InterPro" id="IPR024548">
    <property type="entry name" value="Cu2_monoox_C"/>
</dbReference>
<keyword evidence="4" id="KW-0479">Metal-binding</keyword>
<reference evidence="14 15" key="1">
    <citation type="submission" date="2024-05" db="EMBL/GenBank/DDBJ databases">
        <authorList>
            <person name="Wallberg A."/>
        </authorList>
    </citation>
    <scope>NUCLEOTIDE SEQUENCE [LARGE SCALE GENOMIC DNA]</scope>
</reference>
<evidence type="ECO:0000256" key="9">
    <source>
        <dbReference type="ARBA" id="ARBA00023136"/>
    </source>
</evidence>
<dbReference type="InterPro" id="IPR008977">
    <property type="entry name" value="PHM/PNGase_F_dom_sf"/>
</dbReference>
<evidence type="ECO:0000256" key="5">
    <source>
        <dbReference type="ARBA" id="ARBA00022729"/>
    </source>
</evidence>
<dbReference type="InterPro" id="IPR036939">
    <property type="entry name" value="Cu2_ascorb_mOase_N_sf"/>
</dbReference>
<evidence type="ECO:0000256" key="10">
    <source>
        <dbReference type="ARBA" id="ARBA00023157"/>
    </source>
</evidence>
<dbReference type="GO" id="GO:0042421">
    <property type="term" value="P:norepinephrine biosynthetic process"/>
    <property type="evidence" value="ECO:0007669"/>
    <property type="project" value="TreeGrafter"/>
</dbReference>
<dbReference type="Gene3D" id="2.60.120.230">
    <property type="match status" value="1"/>
</dbReference>
<comment type="caution">
    <text evidence="14">The sequence shown here is derived from an EMBL/GenBank/DDBJ whole genome shotgun (WGS) entry which is preliminary data.</text>
</comment>
<dbReference type="PROSITE" id="PS50836">
    <property type="entry name" value="DOMON"/>
    <property type="match status" value="1"/>
</dbReference>
<organism evidence="14 15">
    <name type="scientific">Meganyctiphanes norvegica</name>
    <name type="common">Northern krill</name>
    <name type="synonym">Thysanopoda norvegica</name>
    <dbReference type="NCBI Taxonomy" id="48144"/>
    <lineage>
        <taxon>Eukaryota</taxon>
        <taxon>Metazoa</taxon>
        <taxon>Ecdysozoa</taxon>
        <taxon>Arthropoda</taxon>
        <taxon>Crustacea</taxon>
        <taxon>Multicrustacea</taxon>
        <taxon>Malacostraca</taxon>
        <taxon>Eumalacostraca</taxon>
        <taxon>Eucarida</taxon>
        <taxon>Euphausiacea</taxon>
        <taxon>Euphausiidae</taxon>
        <taxon>Meganyctiphanes</taxon>
    </lineage>
</organism>
<dbReference type="AlphaFoldDB" id="A0AAV2QGQ7"/>
<feature type="chain" id="PRO_5043382595" description="DOMON domain-containing protein" evidence="12">
    <location>
        <begin position="27"/>
        <end position="705"/>
    </location>
</feature>
<feature type="non-terminal residue" evidence="14">
    <location>
        <position position="705"/>
    </location>
</feature>
<feature type="domain" description="DOMON" evidence="13">
    <location>
        <begin position="45"/>
        <end position="160"/>
    </location>
</feature>
<dbReference type="PANTHER" id="PTHR10157">
    <property type="entry name" value="DOPAMINE BETA HYDROXYLASE RELATED"/>
    <property type="match status" value="1"/>
</dbReference>
<comment type="cofactor">
    <cofactor evidence="1">
        <name>Cu(2+)</name>
        <dbReference type="ChEBI" id="CHEBI:29036"/>
    </cofactor>
</comment>
<proteinExistence type="inferred from homology"/>
<keyword evidence="7" id="KW-0186">Copper</keyword>
<dbReference type="InterPro" id="IPR045266">
    <property type="entry name" value="DOH_DOMON"/>
</dbReference>
<dbReference type="GO" id="GO:0006589">
    <property type="term" value="P:octopamine biosynthetic process"/>
    <property type="evidence" value="ECO:0007669"/>
    <property type="project" value="TreeGrafter"/>
</dbReference>
<evidence type="ECO:0000259" key="13">
    <source>
        <dbReference type="PROSITE" id="PS50836"/>
    </source>
</evidence>
<dbReference type="PRINTS" id="PR00767">
    <property type="entry name" value="DBMONOXGNASE"/>
</dbReference>
<evidence type="ECO:0000313" key="14">
    <source>
        <dbReference type="EMBL" id="CAL4079802.1"/>
    </source>
</evidence>
<evidence type="ECO:0000256" key="2">
    <source>
        <dbReference type="ARBA" id="ARBA00004370"/>
    </source>
</evidence>
<evidence type="ECO:0000256" key="4">
    <source>
        <dbReference type="ARBA" id="ARBA00022723"/>
    </source>
</evidence>
<protein>
    <recommendedName>
        <fullName evidence="13">DOMON domain-containing protein</fullName>
    </recommendedName>
</protein>
<gene>
    <name evidence="14" type="ORF">MNOR_LOCUS11119</name>
</gene>
<dbReference type="Gene3D" id="2.60.120.310">
    <property type="entry name" value="Copper type II, ascorbate-dependent monooxygenase, N-terminal domain"/>
    <property type="match status" value="1"/>
</dbReference>
<dbReference type="InterPro" id="IPR005018">
    <property type="entry name" value="DOMON_domain"/>
</dbReference>
<evidence type="ECO:0000256" key="11">
    <source>
        <dbReference type="ARBA" id="ARBA00023180"/>
    </source>
</evidence>
<keyword evidence="11" id="KW-0325">Glycoprotein</keyword>
<feature type="signal peptide" evidence="12">
    <location>
        <begin position="1"/>
        <end position="26"/>
    </location>
</feature>
<sequence>MVLLQRNSLCLLLWYFLESFINHAVAQDLPPHHFAHRRFLDPRQQHYFLLWTPGEDVLTIELQVATLGWVGLGFSPSGGMGGADIVMAWVKEDGTVNLQDYHATGNSAPVLDTSQDYELLGGSQNDTHTTIRFTRPWRTCDQEHDMQLEDDTLRLIWAFHSEDPDDKVEPEYYHMANRGTRSMYLREPEYAKDQLNEDYQYWDVTSPNVTLPADVKTLYWCKLFKIPDLPRKNHVVGYVPMIPKENSLYVHHMILYECSLDQSAEKLERYVGKDGVQCYTPNMPPSWYTCNRPLIMWGPGGEGLAFPDHVGFPIGEEHGGANYFLLEVHYDNPYNEAGIFDNSGLRVFHTDKLRKYDAGIMTTGHRTSPTLFIPPGQEEWTSLGMCSSDCTKKGLPKGGIRILYSLLHTHLLGTALTLRHIRDGKELKPICVDKTYDFEYQEARVLDEEVAVLPGDALHTECVYNSKNKPIPTFGGFGTPEEMCYTFLLYYPKVDLSECLSNPKLEVISQHLGIEEFFPSPYYAIIQGVIGEYPDVPFGDYVDDDKFVANVESKESLKESTDVVVSYMLGALIVKEPISLQNKSLLEILYYPGTWSNQPWVKNLEELMRETPQISGCYLNGRTSIPDVPRIVSIPEFEPYIYPEESCQPNSKTGAPEAKTSTKVSYTDTEAVITTTTVTDYATIITVSRIGADGIPRFGLQTDRS</sequence>
<dbReference type="SUPFAM" id="SSF49742">
    <property type="entry name" value="PHM/PNGase F"/>
    <property type="match status" value="2"/>
</dbReference>
<evidence type="ECO:0000256" key="1">
    <source>
        <dbReference type="ARBA" id="ARBA00001973"/>
    </source>
</evidence>
<evidence type="ECO:0000256" key="6">
    <source>
        <dbReference type="ARBA" id="ARBA00023002"/>
    </source>
</evidence>
<dbReference type="Proteomes" id="UP001497623">
    <property type="component" value="Unassembled WGS sequence"/>
</dbReference>
<keyword evidence="6" id="KW-0560">Oxidoreductase</keyword>
<dbReference type="InterPro" id="IPR000323">
    <property type="entry name" value="Cu2_ascorb_mOase_N"/>
</dbReference>
<evidence type="ECO:0000256" key="12">
    <source>
        <dbReference type="SAM" id="SignalP"/>
    </source>
</evidence>
<dbReference type="GO" id="GO:0005615">
    <property type="term" value="C:extracellular space"/>
    <property type="evidence" value="ECO:0007669"/>
    <property type="project" value="TreeGrafter"/>
</dbReference>
<keyword evidence="8" id="KW-0503">Monooxygenase</keyword>
<dbReference type="CDD" id="cd09631">
    <property type="entry name" value="DOMON_DOH"/>
    <property type="match status" value="1"/>
</dbReference>
<name>A0AAV2QGQ7_MEGNR</name>
<evidence type="ECO:0000256" key="8">
    <source>
        <dbReference type="ARBA" id="ARBA00023033"/>
    </source>
</evidence>
<dbReference type="SMART" id="SM00664">
    <property type="entry name" value="DoH"/>
    <property type="match status" value="1"/>
</dbReference>
<keyword evidence="15" id="KW-1185">Reference proteome</keyword>
<dbReference type="FunFam" id="2.60.120.310:FF:000004">
    <property type="entry name" value="DBH-like monooxygenase protein 1"/>
    <property type="match status" value="1"/>
</dbReference>
<dbReference type="Pfam" id="PF01082">
    <property type="entry name" value="Cu2_monooxygen"/>
    <property type="match status" value="1"/>
</dbReference>